<evidence type="ECO:0000313" key="1">
    <source>
        <dbReference type="EMBL" id="GGD74730.1"/>
    </source>
</evidence>
<sequence length="120" mass="13558">MSGVRDAGRREVAQTKGCEFNGEPVLRGIRVLLHIARFLQIREKTMRGRTWNAKAVAYFGHRKAVDVVGKQLDDRKRSVADGSHINREGINGPTILSHLESCFIWRALGFTADVVFYSSW</sequence>
<accession>A0ABQ1RMC0</accession>
<proteinExistence type="predicted"/>
<keyword evidence="2" id="KW-1185">Reference proteome</keyword>
<gene>
    <name evidence="1" type="ORF">GCM10010985_31510</name>
</gene>
<dbReference type="EMBL" id="BMEG01000005">
    <property type="protein sequence ID" value="GGD74730.1"/>
    <property type="molecule type" value="Genomic_DNA"/>
</dbReference>
<evidence type="ECO:0000313" key="2">
    <source>
        <dbReference type="Proteomes" id="UP000597138"/>
    </source>
</evidence>
<reference evidence="2" key="1">
    <citation type="journal article" date="2019" name="Int. J. Syst. Evol. Microbiol.">
        <title>The Global Catalogue of Microorganisms (GCM) 10K type strain sequencing project: providing services to taxonomists for standard genome sequencing and annotation.</title>
        <authorList>
            <consortium name="The Broad Institute Genomics Platform"/>
            <consortium name="The Broad Institute Genome Sequencing Center for Infectious Disease"/>
            <person name="Wu L."/>
            <person name="Ma J."/>
        </authorList>
    </citation>
    <scope>NUCLEOTIDE SEQUENCE [LARGE SCALE GENOMIC DNA]</scope>
    <source>
        <strain evidence="2">CGMCC 1.11013</strain>
    </source>
</reference>
<dbReference type="Proteomes" id="UP000597138">
    <property type="component" value="Unassembled WGS sequence"/>
</dbReference>
<organism evidence="1 2">
    <name type="scientific">Caballeronia grimmiae</name>
    <dbReference type="NCBI Taxonomy" id="1071679"/>
    <lineage>
        <taxon>Bacteria</taxon>
        <taxon>Pseudomonadati</taxon>
        <taxon>Pseudomonadota</taxon>
        <taxon>Betaproteobacteria</taxon>
        <taxon>Burkholderiales</taxon>
        <taxon>Burkholderiaceae</taxon>
        <taxon>Caballeronia</taxon>
    </lineage>
</organism>
<comment type="caution">
    <text evidence="1">The sequence shown here is derived from an EMBL/GenBank/DDBJ whole genome shotgun (WGS) entry which is preliminary data.</text>
</comment>
<protein>
    <submittedName>
        <fullName evidence="1">Uncharacterized protein</fullName>
    </submittedName>
</protein>
<name>A0ABQ1RMC0_9BURK</name>